<reference evidence="4" key="1">
    <citation type="submission" date="2022-11" db="UniProtKB">
        <authorList>
            <consortium name="WormBaseParasite"/>
        </authorList>
    </citation>
    <scope>IDENTIFICATION</scope>
</reference>
<accession>A0A915N0B2</accession>
<proteinExistence type="predicted"/>
<dbReference type="WBParaSite" id="scaffold5_cov277.g6">
    <property type="protein sequence ID" value="scaffold5_cov277.g6"/>
    <property type="gene ID" value="scaffold5_cov277.g6"/>
</dbReference>
<dbReference type="Proteomes" id="UP000887561">
    <property type="component" value="Unplaced"/>
</dbReference>
<evidence type="ECO:0000313" key="4">
    <source>
        <dbReference type="WBParaSite" id="scaffold5_cov277.g6"/>
    </source>
</evidence>
<evidence type="ECO:0000256" key="1">
    <source>
        <dbReference type="SAM" id="Coils"/>
    </source>
</evidence>
<feature type="compositionally biased region" description="Basic and acidic residues" evidence="2">
    <location>
        <begin position="177"/>
        <end position="215"/>
    </location>
</feature>
<organism evidence="3 4">
    <name type="scientific">Meloidogyne javanica</name>
    <name type="common">Root-knot nematode worm</name>
    <dbReference type="NCBI Taxonomy" id="6303"/>
    <lineage>
        <taxon>Eukaryota</taxon>
        <taxon>Metazoa</taxon>
        <taxon>Ecdysozoa</taxon>
        <taxon>Nematoda</taxon>
        <taxon>Chromadorea</taxon>
        <taxon>Rhabditida</taxon>
        <taxon>Tylenchina</taxon>
        <taxon>Tylenchomorpha</taxon>
        <taxon>Tylenchoidea</taxon>
        <taxon>Meloidogynidae</taxon>
        <taxon>Meloidogyninae</taxon>
        <taxon>Meloidogyne</taxon>
        <taxon>Meloidogyne incognita group</taxon>
    </lineage>
</organism>
<keyword evidence="3" id="KW-1185">Reference proteome</keyword>
<protein>
    <submittedName>
        <fullName evidence="4">Uncharacterized protein</fullName>
    </submittedName>
</protein>
<evidence type="ECO:0000313" key="3">
    <source>
        <dbReference type="Proteomes" id="UP000887561"/>
    </source>
</evidence>
<evidence type="ECO:0000256" key="2">
    <source>
        <dbReference type="SAM" id="MobiDB-lite"/>
    </source>
</evidence>
<name>A0A915N0B2_MELJA</name>
<keyword evidence="1" id="KW-0175">Coiled coil</keyword>
<feature type="region of interest" description="Disordered" evidence="2">
    <location>
        <begin position="164"/>
        <end position="223"/>
    </location>
</feature>
<feature type="compositionally biased region" description="Acidic residues" evidence="2">
    <location>
        <begin position="165"/>
        <end position="176"/>
    </location>
</feature>
<dbReference type="AlphaFoldDB" id="A0A915N0B2"/>
<sequence>MADALLDMKYNKNNELNKEIEESKKDNDNINQVIYKDIELDKISNKIQRIKLSIVQPLNNINRGHNWSKSFLQHFNLITQMEKYQAFYENNLETIKNKRDDLINKKTELIKNDSKSQKMNNDLNESIADQEKLEEKFKEIKSVFWSDDDDKYFEELCKELKINLEENDEEIEDEENKNDNKFMEESEKEMVREAKGKFSERGESSEKGEFSKKGETLLSKDNF</sequence>
<feature type="coiled-coil region" evidence="1">
    <location>
        <begin position="6"/>
        <end position="33"/>
    </location>
</feature>